<evidence type="ECO:0000313" key="1">
    <source>
        <dbReference type="Proteomes" id="UP000095284"/>
    </source>
</evidence>
<reference evidence="2" key="1">
    <citation type="submission" date="2016-11" db="UniProtKB">
        <authorList>
            <consortium name="WormBaseParasite"/>
        </authorList>
    </citation>
    <scope>IDENTIFICATION</scope>
</reference>
<organism evidence="1 2">
    <name type="scientific">Bursaphelenchus xylophilus</name>
    <name type="common">Pinewood nematode worm</name>
    <name type="synonym">Aphelenchoides xylophilus</name>
    <dbReference type="NCBI Taxonomy" id="6326"/>
    <lineage>
        <taxon>Eukaryota</taxon>
        <taxon>Metazoa</taxon>
        <taxon>Ecdysozoa</taxon>
        <taxon>Nematoda</taxon>
        <taxon>Chromadorea</taxon>
        <taxon>Rhabditida</taxon>
        <taxon>Tylenchina</taxon>
        <taxon>Tylenchomorpha</taxon>
        <taxon>Aphelenchoidea</taxon>
        <taxon>Aphelenchoididae</taxon>
        <taxon>Bursaphelenchus</taxon>
    </lineage>
</organism>
<sequence>DVYRRLYLLQYIPPGFWPRLTTRLLNDDKLAQIISGLFVLNDESLSLSLPNECALYADIMDALNTDKGGENRGGFDFLLWQTGVETNFFGQFLMSIKQFLPLANVRDTNYSVSALKARGEDGIWRKVNLESDFLLELLVPFYKVRVF</sequence>
<dbReference type="eggNOG" id="KOG0192">
    <property type="taxonomic scope" value="Eukaryota"/>
</dbReference>
<dbReference type="Proteomes" id="UP000095284">
    <property type="component" value="Unplaced"/>
</dbReference>
<dbReference type="AlphaFoldDB" id="A0A1I7SKV9"/>
<name>A0A1I7SKV9_BURXY</name>
<protein>
    <submittedName>
        <fullName evidence="2">HECT domain-containing protein</fullName>
    </submittedName>
</protein>
<evidence type="ECO:0000313" key="2">
    <source>
        <dbReference type="WBParaSite" id="BXY_1369100.1"/>
    </source>
</evidence>
<dbReference type="WBParaSite" id="BXY_1369100.1">
    <property type="protein sequence ID" value="BXY_1369100.1"/>
    <property type="gene ID" value="BXY_1369100"/>
</dbReference>
<proteinExistence type="predicted"/>
<accession>A0A1I7SKV9</accession>